<reference evidence="1 2" key="1">
    <citation type="submission" date="2019-03" db="EMBL/GenBank/DDBJ databases">
        <title>Genomic Encyclopedia of Type Strains, Phase IV (KMG-IV): sequencing the most valuable type-strain genomes for metagenomic binning, comparative biology and taxonomic classification.</title>
        <authorList>
            <person name="Goeker M."/>
        </authorList>
    </citation>
    <scope>NUCLEOTIDE SEQUENCE [LARGE SCALE GENOMIC DNA]</scope>
    <source>
        <strain evidence="1 2">DSM 22958</strain>
    </source>
</reference>
<gene>
    <name evidence="1" type="ORF">EV666_10227</name>
</gene>
<organism evidence="1 2">
    <name type="scientific">Camelimonas lactis</name>
    <dbReference type="NCBI Taxonomy" id="659006"/>
    <lineage>
        <taxon>Bacteria</taxon>
        <taxon>Pseudomonadati</taxon>
        <taxon>Pseudomonadota</taxon>
        <taxon>Alphaproteobacteria</taxon>
        <taxon>Hyphomicrobiales</taxon>
        <taxon>Chelatococcaceae</taxon>
        <taxon>Camelimonas</taxon>
    </lineage>
</organism>
<dbReference type="RefSeq" id="WP_132002946.1">
    <property type="nucleotide sequence ID" value="NZ_JBHUNN010000002.1"/>
</dbReference>
<proteinExistence type="predicted"/>
<dbReference type="AlphaFoldDB" id="A0A4R2GYX5"/>
<protein>
    <submittedName>
        <fullName evidence="1">Uncharacterized protein</fullName>
    </submittedName>
</protein>
<name>A0A4R2GYX5_9HYPH</name>
<dbReference type="EMBL" id="SLWL01000002">
    <property type="protein sequence ID" value="TCO15052.1"/>
    <property type="molecule type" value="Genomic_DNA"/>
</dbReference>
<dbReference type="Proteomes" id="UP000294881">
    <property type="component" value="Unassembled WGS sequence"/>
</dbReference>
<evidence type="ECO:0000313" key="2">
    <source>
        <dbReference type="Proteomes" id="UP000294881"/>
    </source>
</evidence>
<evidence type="ECO:0000313" key="1">
    <source>
        <dbReference type="EMBL" id="TCO15052.1"/>
    </source>
</evidence>
<sequence>MSKTTSPYTLRLRRTYPDDLARDHFWTVIDHRDSQIGCINYHAHLRDGMPKWAWVVGFWLRRSWGAPTSGWDHTRERCMLQVKGSWLKSLEVMTDDDYEAAVREQQRIMHQRLEWPRRQGERFARELEAAGYVRIPEKEWMAAGPHSPQWRLPDPDQDA</sequence>
<comment type="caution">
    <text evidence="1">The sequence shown here is derived from an EMBL/GenBank/DDBJ whole genome shotgun (WGS) entry which is preliminary data.</text>
</comment>
<keyword evidence="2" id="KW-1185">Reference proteome</keyword>
<accession>A0A4R2GYX5</accession>